<proteinExistence type="predicted"/>
<keyword evidence="1" id="KW-0378">Hydrolase</keyword>
<dbReference type="InterPro" id="IPR003736">
    <property type="entry name" value="PAAI_dom"/>
</dbReference>
<dbReference type="EMBL" id="CP018632">
    <property type="protein sequence ID" value="ASJ75454.1"/>
    <property type="molecule type" value="Genomic_DNA"/>
</dbReference>
<dbReference type="SUPFAM" id="SSF54637">
    <property type="entry name" value="Thioesterase/thiol ester dehydrase-isomerase"/>
    <property type="match status" value="1"/>
</dbReference>
<dbReference type="InterPro" id="IPR006683">
    <property type="entry name" value="Thioestr_dom"/>
</dbReference>
<name>A0A2Z2P6H3_9GAMM</name>
<protein>
    <recommendedName>
        <fullName evidence="2">Thioesterase domain-containing protein</fullName>
    </recommendedName>
</protein>
<dbReference type="InterPro" id="IPR029069">
    <property type="entry name" value="HotDog_dom_sf"/>
</dbReference>
<dbReference type="Gene3D" id="3.10.129.10">
    <property type="entry name" value="Hotdog Thioesterase"/>
    <property type="match status" value="1"/>
</dbReference>
<feature type="domain" description="Thioesterase" evidence="2">
    <location>
        <begin position="57"/>
        <end position="129"/>
    </location>
</feature>
<keyword evidence="4" id="KW-1185">Reference proteome</keyword>
<evidence type="ECO:0000313" key="4">
    <source>
        <dbReference type="Proteomes" id="UP000250079"/>
    </source>
</evidence>
<dbReference type="KEGG" id="gai:IMCC3135_26995"/>
<dbReference type="Pfam" id="PF03061">
    <property type="entry name" value="4HBT"/>
    <property type="match status" value="1"/>
</dbReference>
<evidence type="ECO:0000259" key="2">
    <source>
        <dbReference type="Pfam" id="PF03061"/>
    </source>
</evidence>
<dbReference type="CDD" id="cd03443">
    <property type="entry name" value="PaaI_thioesterase"/>
    <property type="match status" value="1"/>
</dbReference>
<dbReference type="GO" id="GO:0005829">
    <property type="term" value="C:cytosol"/>
    <property type="evidence" value="ECO:0007669"/>
    <property type="project" value="TreeGrafter"/>
</dbReference>
<accession>A0A2Z2P6H3</accession>
<sequence length="152" mass="16439">MARQASAPALQLDVESFRLILAERLPFAETMGINVDYFADDHVRLRAVYNDRFLRPGGTIAGPVMMGLADAALYALVLSRIGAVELAVTTSLSINFLRKPMPADLVADARMLKLGKRLAVGEVTLFSEELGADDPVAHVTGTYSIPPPESRL</sequence>
<gene>
    <name evidence="3" type="ORF">IMCC3135_26995</name>
</gene>
<reference evidence="3 4" key="1">
    <citation type="submission" date="2016-12" db="EMBL/GenBank/DDBJ databases">
        <authorList>
            <person name="Song W.-J."/>
            <person name="Kurnit D.M."/>
        </authorList>
    </citation>
    <scope>NUCLEOTIDE SEQUENCE [LARGE SCALE GENOMIC DNA]</scope>
    <source>
        <strain evidence="3 4">IMCC3135</strain>
    </source>
</reference>
<dbReference type="GO" id="GO:0061522">
    <property type="term" value="F:1,4-dihydroxy-2-naphthoyl-CoA thioesterase activity"/>
    <property type="evidence" value="ECO:0007669"/>
    <property type="project" value="TreeGrafter"/>
</dbReference>
<dbReference type="PANTHER" id="PTHR43240">
    <property type="entry name" value="1,4-DIHYDROXY-2-NAPHTHOYL-COA THIOESTERASE 1"/>
    <property type="match status" value="1"/>
</dbReference>
<evidence type="ECO:0000313" key="3">
    <source>
        <dbReference type="EMBL" id="ASJ75454.1"/>
    </source>
</evidence>
<evidence type="ECO:0000256" key="1">
    <source>
        <dbReference type="ARBA" id="ARBA00022801"/>
    </source>
</evidence>
<dbReference type="PANTHER" id="PTHR43240:SF10">
    <property type="entry name" value="BLL4964 PROTEIN"/>
    <property type="match status" value="1"/>
</dbReference>
<organism evidence="3 4">
    <name type="scientific">Granulosicoccus antarcticus IMCC3135</name>
    <dbReference type="NCBI Taxonomy" id="1192854"/>
    <lineage>
        <taxon>Bacteria</taxon>
        <taxon>Pseudomonadati</taxon>
        <taxon>Pseudomonadota</taxon>
        <taxon>Gammaproteobacteria</taxon>
        <taxon>Chromatiales</taxon>
        <taxon>Granulosicoccaceae</taxon>
        <taxon>Granulosicoccus</taxon>
    </lineage>
</organism>
<dbReference type="AlphaFoldDB" id="A0A2Z2P6H3"/>
<dbReference type="Proteomes" id="UP000250079">
    <property type="component" value="Chromosome"/>
</dbReference>
<dbReference type="NCBIfam" id="TIGR00369">
    <property type="entry name" value="unchar_dom_1"/>
    <property type="match status" value="1"/>
</dbReference>